<gene>
    <name evidence="2" type="ORF">FNH09_20400</name>
</gene>
<reference evidence="2 3" key="1">
    <citation type="submission" date="2019-07" db="EMBL/GenBank/DDBJ databases">
        <title>New species of Amycolatopsis and Streptomyces.</title>
        <authorList>
            <person name="Duangmal K."/>
            <person name="Teo W.F.A."/>
            <person name="Lipun K."/>
        </authorList>
    </citation>
    <scope>NUCLEOTIDE SEQUENCE [LARGE SCALE GENOMIC DNA]</scope>
    <source>
        <strain evidence="2 3">NBRC 109810</strain>
    </source>
</reference>
<name>A0A5N8VE55_9ACTN</name>
<feature type="region of interest" description="Disordered" evidence="1">
    <location>
        <begin position="1"/>
        <end position="34"/>
    </location>
</feature>
<dbReference type="Gene3D" id="3.40.50.300">
    <property type="entry name" value="P-loop containing nucleotide triphosphate hydrolases"/>
    <property type="match status" value="1"/>
</dbReference>
<evidence type="ECO:0000256" key="1">
    <source>
        <dbReference type="SAM" id="MobiDB-lite"/>
    </source>
</evidence>
<feature type="compositionally biased region" description="Low complexity" evidence="1">
    <location>
        <begin position="1"/>
        <end position="10"/>
    </location>
</feature>
<dbReference type="RefSeq" id="WP_152890044.1">
    <property type="nucleotide sequence ID" value="NZ_VJZD01000078.1"/>
</dbReference>
<protein>
    <recommendedName>
        <fullName evidence="4">ABC transporter ATP-binding protein</fullName>
    </recommendedName>
</protein>
<evidence type="ECO:0000313" key="3">
    <source>
        <dbReference type="Proteomes" id="UP000325849"/>
    </source>
</evidence>
<evidence type="ECO:0008006" key="4">
    <source>
        <dbReference type="Google" id="ProtNLM"/>
    </source>
</evidence>
<dbReference type="SUPFAM" id="SSF52540">
    <property type="entry name" value="P-loop containing nucleoside triphosphate hydrolases"/>
    <property type="match status" value="1"/>
</dbReference>
<keyword evidence="3" id="KW-1185">Reference proteome</keyword>
<organism evidence="2 3">
    <name type="scientific">Streptomyces adustus</name>
    <dbReference type="NCBI Taxonomy" id="1609272"/>
    <lineage>
        <taxon>Bacteria</taxon>
        <taxon>Bacillati</taxon>
        <taxon>Actinomycetota</taxon>
        <taxon>Actinomycetes</taxon>
        <taxon>Kitasatosporales</taxon>
        <taxon>Streptomycetaceae</taxon>
        <taxon>Streptomyces</taxon>
    </lineage>
</organism>
<sequence length="95" mass="10222">MPSPLAAAAETETESVDESSEAARKSSRQRTPRLLAADRTARVTAHRFAAARYADRIHVIDKGDVVAEQGIHDELLARHGLPAPLRQFPADAPAA</sequence>
<proteinExistence type="predicted"/>
<feature type="compositionally biased region" description="Acidic residues" evidence="1">
    <location>
        <begin position="11"/>
        <end position="20"/>
    </location>
</feature>
<dbReference type="AlphaFoldDB" id="A0A5N8VE55"/>
<comment type="caution">
    <text evidence="2">The sequence shown here is derived from an EMBL/GenBank/DDBJ whole genome shotgun (WGS) entry which is preliminary data.</text>
</comment>
<evidence type="ECO:0000313" key="2">
    <source>
        <dbReference type="EMBL" id="MPY33523.1"/>
    </source>
</evidence>
<accession>A0A5N8VE55</accession>
<dbReference type="Proteomes" id="UP000325849">
    <property type="component" value="Unassembled WGS sequence"/>
</dbReference>
<dbReference type="InterPro" id="IPR027417">
    <property type="entry name" value="P-loop_NTPase"/>
</dbReference>
<dbReference type="EMBL" id="VJZD01000078">
    <property type="protein sequence ID" value="MPY33523.1"/>
    <property type="molecule type" value="Genomic_DNA"/>
</dbReference>
<dbReference type="OrthoDB" id="9806127at2"/>